<accession>B2CGP4</accession>
<keyword evidence="2" id="KW-0167">Capsid protein</keyword>
<gene>
    <name evidence="2" type="primary">CP</name>
</gene>
<dbReference type="GeneID" id="7040236"/>
<protein>
    <submittedName>
        <fullName evidence="2">Coat protein</fullName>
    </submittedName>
</protein>
<evidence type="ECO:0000313" key="3">
    <source>
        <dbReference type="Proteomes" id="UP000242357"/>
    </source>
</evidence>
<reference evidence="2 3" key="1">
    <citation type="journal article" date="2010" name="Virus Genes">
        <title>The genome of Beet cryptic virus 1 shows high homology to certain cryptoviruses present in phylogenetically distant hosts.</title>
        <authorList>
            <person name="Szego A."/>
            <person name="Enunlu N."/>
            <person name="Deshmukh S.D."/>
            <person name="Veliceasa D."/>
            <person name="Hunyadi-Gulyas E."/>
            <person name="Kuhne T."/>
            <person name="Ilyes P."/>
            <person name="Potyondi L."/>
            <person name="Medzihradszky K."/>
            <person name="Lukacs N."/>
        </authorList>
    </citation>
    <scope>NUCLEOTIDE SEQUENCE [LARGE SCALE GENOMIC DNA]</scope>
</reference>
<evidence type="ECO:0000256" key="1">
    <source>
        <dbReference type="SAM" id="MobiDB-lite"/>
    </source>
</evidence>
<organism evidence="2 3">
    <name type="scientific">Beet cryptic virus 1</name>
    <dbReference type="NCBI Taxonomy" id="509923"/>
    <lineage>
        <taxon>Viruses</taxon>
        <taxon>Riboviria</taxon>
        <taxon>Orthornavirae</taxon>
        <taxon>Pisuviricota</taxon>
        <taxon>Duplopiviricetes</taxon>
        <taxon>Durnavirales</taxon>
        <taxon>Partitiviridae</taxon>
        <taxon>Alphapartitivirus</taxon>
        <taxon>Alphapartitivirus betae</taxon>
    </lineage>
</organism>
<keyword evidence="2" id="KW-0946">Virion</keyword>
<dbReference type="GO" id="GO:0019028">
    <property type="term" value="C:viral capsid"/>
    <property type="evidence" value="ECO:0007669"/>
    <property type="project" value="UniProtKB-KW"/>
</dbReference>
<dbReference type="KEGG" id="vg:7040236"/>
<sequence length="489" mass="53365">MENNTPLANPSGPNVPSAAAPPTPAPPAIPQATPTPGAVSQPPAPPARRSRTPRGPVPQATPGSTSGAPALLELSAGLPMYTVPRRGVNTFVPDAQMLFHVLGICDQMMLSTDRFTRSSPAWIPIVSQLYISVLWMVAILRVFVASGYGALYSSLINDLIGHLRIDECMIPGPLVPFFQSLGAVCGPYEWIGDIVAAFPDFLTLWDAENFCPTADLARTCPVPAIMLDQLHYFATWTIPAEQILYTNFQWYRNIFSLGLGAGNANNRIGPQLCGSLYSPRAQVDSARAFWNAALSSGITRTNAAEANGAFYTYAQLLGFISQNGTLQLDWFQQVAVVMQKYTQYFNGSTPLKSISTIGIGAVAVIGAPTPDPATRDWFYPAATGIEPFLCSRFAPRREIPNTLGMIFSHADHELEEQAEQYAILTHTNIRWSPSVVAQNAWTAVNDGASRNGDYWIMMNYRFSTRISLKTQFAQVIASRYHQQAANRVD</sequence>
<feature type="region of interest" description="Disordered" evidence="1">
    <location>
        <begin position="1"/>
        <end position="68"/>
    </location>
</feature>
<keyword evidence="3" id="KW-1185">Reference proteome</keyword>
<name>B2CGP4_9VIRU</name>
<feature type="compositionally biased region" description="Pro residues" evidence="1">
    <location>
        <begin position="19"/>
        <end position="29"/>
    </location>
</feature>
<proteinExistence type="predicted"/>
<feature type="compositionally biased region" description="Polar residues" evidence="1">
    <location>
        <begin position="1"/>
        <end position="14"/>
    </location>
</feature>
<dbReference type="EMBL" id="EU489062">
    <property type="protein sequence ID" value="ACA81390.1"/>
    <property type="molecule type" value="Genomic_RNA"/>
</dbReference>
<evidence type="ECO:0000313" key="2">
    <source>
        <dbReference type="EMBL" id="ACA81390.1"/>
    </source>
</evidence>
<dbReference type="Proteomes" id="UP000242357">
    <property type="component" value="Genome"/>
</dbReference>
<dbReference type="RefSeq" id="YP_002308575.1">
    <property type="nucleotide sequence ID" value="NC_011557.1"/>
</dbReference>
<dbReference type="OrthoDB" id="5135at10239"/>